<dbReference type="PANTHER" id="PTHR46428:SF1">
    <property type="entry name" value="KELCH DOMAIN-CONTAINING PROTEIN 10"/>
    <property type="match status" value="1"/>
</dbReference>
<dbReference type="PANTHER" id="PTHR46428">
    <property type="entry name" value="KELCH DOMAIN-CONTAINING PROTEIN 10"/>
    <property type="match status" value="1"/>
</dbReference>
<dbReference type="OrthoDB" id="7676067at2759"/>
<dbReference type="GO" id="GO:0032874">
    <property type="term" value="P:positive regulation of stress-activated MAPK cascade"/>
    <property type="evidence" value="ECO:0007669"/>
    <property type="project" value="TreeGrafter"/>
</dbReference>
<keyword evidence="2" id="KW-0677">Repeat</keyword>
<gene>
    <name evidence="6" type="ORF">llap_22569</name>
</gene>
<evidence type="ECO:0000313" key="7">
    <source>
        <dbReference type="Proteomes" id="UP000233556"/>
    </source>
</evidence>
<evidence type="ECO:0000256" key="2">
    <source>
        <dbReference type="ARBA" id="ARBA00022737"/>
    </source>
</evidence>
<dbReference type="Pfam" id="PF01344">
    <property type="entry name" value="Kelch_1"/>
    <property type="match status" value="1"/>
</dbReference>
<dbReference type="InterPro" id="IPR006652">
    <property type="entry name" value="Kelch_1"/>
</dbReference>
<dbReference type="InterPro" id="IPR015915">
    <property type="entry name" value="Kelch-typ_b-propeller"/>
</dbReference>
<dbReference type="InterPro" id="IPR052125">
    <property type="entry name" value="KLHDC10"/>
</dbReference>
<evidence type="ECO:0000256" key="5">
    <source>
        <dbReference type="SAM" id="Phobius"/>
    </source>
</evidence>
<proteinExistence type="inferred from homology"/>
<name>A0A2I0T012_LIMLA</name>
<feature type="transmembrane region" description="Helical" evidence="5">
    <location>
        <begin position="16"/>
        <end position="36"/>
    </location>
</feature>
<reference evidence="7" key="2">
    <citation type="submission" date="2017-12" db="EMBL/GenBank/DDBJ databases">
        <title>Genome sequence of the Bar-tailed Godwit (Limosa lapponica baueri).</title>
        <authorList>
            <person name="Lima N.C.B."/>
            <person name="Parody-Merino A.M."/>
            <person name="Battley P.F."/>
            <person name="Fidler A.E."/>
            <person name="Prosdocimi F."/>
        </authorList>
    </citation>
    <scope>NUCLEOTIDE SEQUENCE [LARGE SCALE GENOMIC DNA]</scope>
</reference>
<keyword evidence="7" id="KW-1185">Reference proteome</keyword>
<keyword evidence="1" id="KW-0880">Kelch repeat</keyword>
<keyword evidence="5" id="KW-0472">Membrane</keyword>
<accession>A0A2I0T012</accession>
<sequence>MYCPCFPFMFLLKHHFAMAIINGCLYVFGGTTGYIYSTDLHKLDLNTREWIQLKPNNMSCDMPEER</sequence>
<dbReference type="AlphaFoldDB" id="A0A2I0T012"/>
<evidence type="ECO:0000256" key="3">
    <source>
        <dbReference type="ARBA" id="ARBA00038487"/>
    </source>
</evidence>
<reference evidence="7" key="1">
    <citation type="submission" date="2017-11" db="EMBL/GenBank/DDBJ databases">
        <authorList>
            <person name="Lima N.C."/>
            <person name="Parody-Merino A.M."/>
            <person name="Battley P.F."/>
            <person name="Fidler A.E."/>
            <person name="Prosdocimi F."/>
        </authorList>
    </citation>
    <scope>NUCLEOTIDE SEQUENCE [LARGE SCALE GENOMIC DNA]</scope>
</reference>
<comment type="similarity">
    <text evidence="3">Belongs to the KLHDC10 family.</text>
</comment>
<dbReference type="Gene3D" id="2.120.10.80">
    <property type="entry name" value="Kelch-type beta propeller"/>
    <property type="match status" value="1"/>
</dbReference>
<evidence type="ECO:0000256" key="1">
    <source>
        <dbReference type="ARBA" id="ARBA00022441"/>
    </source>
</evidence>
<organism evidence="6 7">
    <name type="scientific">Limosa lapponica baueri</name>
    <dbReference type="NCBI Taxonomy" id="1758121"/>
    <lineage>
        <taxon>Eukaryota</taxon>
        <taxon>Metazoa</taxon>
        <taxon>Chordata</taxon>
        <taxon>Craniata</taxon>
        <taxon>Vertebrata</taxon>
        <taxon>Euteleostomi</taxon>
        <taxon>Archelosauria</taxon>
        <taxon>Archosauria</taxon>
        <taxon>Dinosauria</taxon>
        <taxon>Saurischia</taxon>
        <taxon>Theropoda</taxon>
        <taxon>Coelurosauria</taxon>
        <taxon>Aves</taxon>
        <taxon>Neognathae</taxon>
        <taxon>Neoaves</taxon>
        <taxon>Charadriiformes</taxon>
        <taxon>Scolopacidae</taxon>
        <taxon>Limosa</taxon>
    </lineage>
</organism>
<dbReference type="SUPFAM" id="SSF117281">
    <property type="entry name" value="Kelch motif"/>
    <property type="match status" value="1"/>
</dbReference>
<dbReference type="EMBL" id="KZ530994">
    <property type="protein sequence ID" value="PKU27127.1"/>
    <property type="molecule type" value="Genomic_DNA"/>
</dbReference>
<protein>
    <recommendedName>
        <fullName evidence="4">Kelch domain-containing protein 10</fullName>
    </recommendedName>
</protein>
<evidence type="ECO:0000313" key="6">
    <source>
        <dbReference type="EMBL" id="PKU27127.1"/>
    </source>
</evidence>
<keyword evidence="5" id="KW-1133">Transmembrane helix</keyword>
<dbReference type="Proteomes" id="UP000233556">
    <property type="component" value="Unassembled WGS sequence"/>
</dbReference>
<evidence type="ECO:0000256" key="4">
    <source>
        <dbReference type="ARBA" id="ARBA00041041"/>
    </source>
</evidence>
<keyword evidence="5" id="KW-0812">Transmembrane</keyword>